<dbReference type="Proteomes" id="UP000504636">
    <property type="component" value="Unplaced"/>
</dbReference>
<feature type="compositionally biased region" description="Basic and acidic residues" evidence="1">
    <location>
        <begin position="78"/>
        <end position="92"/>
    </location>
</feature>
<evidence type="ECO:0000313" key="4">
    <source>
        <dbReference type="RefSeq" id="XP_033576824.1"/>
    </source>
</evidence>
<protein>
    <submittedName>
        <fullName evidence="2 4">Uncharacterized protein</fullName>
    </submittedName>
</protein>
<gene>
    <name evidence="2 4" type="ORF">BDZ99DRAFT_519958</name>
</gene>
<dbReference type="EMBL" id="MU003700">
    <property type="protein sequence ID" value="KAF2809860.1"/>
    <property type="molecule type" value="Genomic_DNA"/>
</dbReference>
<accession>A0A6A6YM39</accession>
<feature type="region of interest" description="Disordered" evidence="1">
    <location>
        <begin position="230"/>
        <end position="273"/>
    </location>
</feature>
<evidence type="ECO:0000256" key="1">
    <source>
        <dbReference type="SAM" id="MobiDB-lite"/>
    </source>
</evidence>
<dbReference type="RefSeq" id="XP_033576824.1">
    <property type="nucleotide sequence ID" value="XM_033725467.1"/>
</dbReference>
<organism evidence="2">
    <name type="scientific">Mytilinidion resinicola</name>
    <dbReference type="NCBI Taxonomy" id="574789"/>
    <lineage>
        <taxon>Eukaryota</taxon>
        <taxon>Fungi</taxon>
        <taxon>Dikarya</taxon>
        <taxon>Ascomycota</taxon>
        <taxon>Pezizomycotina</taxon>
        <taxon>Dothideomycetes</taxon>
        <taxon>Pleosporomycetidae</taxon>
        <taxon>Mytilinidiales</taxon>
        <taxon>Mytilinidiaceae</taxon>
        <taxon>Mytilinidion</taxon>
    </lineage>
</organism>
<proteinExistence type="predicted"/>
<sequence>MNEQRIKMEGEQYDPITNRHNDHFLRLSYHGPSPPPPHTVNGQPAKKKGKRKWTAEEKCNGRKNSPPAPRFGGLSRLAWKEHQHQRREEELSRVMSGEIAPPPGAGPNWAKNRESKLRKDTKATKRRHKKHKKRLRNQAMGIDTGDHWSPGMEYDDLRWPESESPDHGVMGKQESSASTGMGWDIKKENRDRAVMVKPEPGVGIYDGGLQTFYPVDDDVEQYGSYCRHMTKRGPNGLQPCSSDNRSSDNRTGDVCASGHNEPGWEHPPKTDLNSIHYDAEREEAVDAFFDALEKGIAAWK</sequence>
<keyword evidence="3" id="KW-1185">Reference proteome</keyword>
<reference evidence="2 4" key="1">
    <citation type="journal article" date="2020" name="Stud. Mycol.">
        <title>101 Dothideomycetes genomes: a test case for predicting lifestyles and emergence of pathogens.</title>
        <authorList>
            <person name="Haridas S."/>
            <person name="Albert R."/>
            <person name="Binder M."/>
            <person name="Bloem J."/>
            <person name="Labutti K."/>
            <person name="Salamov A."/>
            <person name="Andreopoulos B."/>
            <person name="Baker S."/>
            <person name="Barry K."/>
            <person name="Bills G."/>
            <person name="Bluhm B."/>
            <person name="Cannon C."/>
            <person name="Castanera R."/>
            <person name="Culley D."/>
            <person name="Daum C."/>
            <person name="Ezra D."/>
            <person name="Gonzalez J."/>
            <person name="Henrissat B."/>
            <person name="Kuo A."/>
            <person name="Liang C."/>
            <person name="Lipzen A."/>
            <person name="Lutzoni F."/>
            <person name="Magnuson J."/>
            <person name="Mondo S."/>
            <person name="Nolan M."/>
            <person name="Ohm R."/>
            <person name="Pangilinan J."/>
            <person name="Park H.-J."/>
            <person name="Ramirez L."/>
            <person name="Alfaro M."/>
            <person name="Sun H."/>
            <person name="Tritt A."/>
            <person name="Yoshinaga Y."/>
            <person name="Zwiers L.-H."/>
            <person name="Turgeon B."/>
            <person name="Goodwin S."/>
            <person name="Spatafora J."/>
            <person name="Crous P."/>
            <person name="Grigoriev I."/>
        </authorList>
    </citation>
    <scope>NUCLEOTIDE SEQUENCE</scope>
    <source>
        <strain evidence="2 4">CBS 304.34</strain>
    </source>
</reference>
<feature type="compositionally biased region" description="Basic and acidic residues" evidence="1">
    <location>
        <begin position="155"/>
        <end position="166"/>
    </location>
</feature>
<reference evidence="4" key="3">
    <citation type="submission" date="2025-04" db="UniProtKB">
        <authorList>
            <consortium name="RefSeq"/>
        </authorList>
    </citation>
    <scope>IDENTIFICATION</scope>
    <source>
        <strain evidence="4">CBS 304.34</strain>
    </source>
</reference>
<name>A0A6A6YM39_9PEZI</name>
<evidence type="ECO:0000313" key="2">
    <source>
        <dbReference type="EMBL" id="KAF2809860.1"/>
    </source>
</evidence>
<dbReference type="GeneID" id="54466360"/>
<evidence type="ECO:0000313" key="3">
    <source>
        <dbReference type="Proteomes" id="UP000504636"/>
    </source>
</evidence>
<reference evidence="4" key="2">
    <citation type="submission" date="2020-04" db="EMBL/GenBank/DDBJ databases">
        <authorList>
            <consortium name="NCBI Genome Project"/>
        </authorList>
    </citation>
    <scope>NUCLEOTIDE SEQUENCE</scope>
    <source>
        <strain evidence="4">CBS 304.34</strain>
    </source>
</reference>
<dbReference type="OrthoDB" id="3693867at2759"/>
<feature type="compositionally biased region" description="Basic residues" evidence="1">
    <location>
        <begin position="124"/>
        <end position="136"/>
    </location>
</feature>
<feature type="region of interest" description="Disordered" evidence="1">
    <location>
        <begin position="25"/>
        <end position="191"/>
    </location>
</feature>
<feature type="compositionally biased region" description="Basic and acidic residues" evidence="1">
    <location>
        <begin position="111"/>
        <end position="123"/>
    </location>
</feature>
<dbReference type="AlphaFoldDB" id="A0A6A6YM39"/>